<evidence type="ECO:0000256" key="3">
    <source>
        <dbReference type="ARBA" id="ARBA00022692"/>
    </source>
</evidence>
<dbReference type="Pfam" id="PF01810">
    <property type="entry name" value="LysE"/>
    <property type="match status" value="1"/>
</dbReference>
<name>A0ABU9HE87_9GAMM</name>
<evidence type="ECO:0000256" key="6">
    <source>
        <dbReference type="SAM" id="Phobius"/>
    </source>
</evidence>
<dbReference type="EMBL" id="JBAKBA010000035">
    <property type="protein sequence ID" value="MEL0660174.1"/>
    <property type="molecule type" value="Genomic_DNA"/>
</dbReference>
<dbReference type="InterPro" id="IPR001123">
    <property type="entry name" value="LeuE-type"/>
</dbReference>
<evidence type="ECO:0000256" key="4">
    <source>
        <dbReference type="ARBA" id="ARBA00022989"/>
    </source>
</evidence>
<protein>
    <submittedName>
        <fullName evidence="7">LysE family translocator</fullName>
    </submittedName>
</protein>
<proteinExistence type="predicted"/>
<evidence type="ECO:0000313" key="7">
    <source>
        <dbReference type="EMBL" id="MEL0660174.1"/>
    </source>
</evidence>
<organism evidence="7 8">
    <name type="scientific">Psychromonas arctica</name>
    <dbReference type="NCBI Taxonomy" id="168275"/>
    <lineage>
        <taxon>Bacteria</taxon>
        <taxon>Pseudomonadati</taxon>
        <taxon>Pseudomonadota</taxon>
        <taxon>Gammaproteobacteria</taxon>
        <taxon>Alteromonadales</taxon>
        <taxon>Psychromonadaceae</taxon>
        <taxon>Psychromonas</taxon>
    </lineage>
</organism>
<keyword evidence="5 6" id="KW-0472">Membrane</keyword>
<keyword evidence="8" id="KW-1185">Reference proteome</keyword>
<evidence type="ECO:0000256" key="5">
    <source>
        <dbReference type="ARBA" id="ARBA00023136"/>
    </source>
</evidence>
<dbReference type="PANTHER" id="PTHR30086">
    <property type="entry name" value="ARGININE EXPORTER PROTEIN ARGO"/>
    <property type="match status" value="1"/>
</dbReference>
<dbReference type="PANTHER" id="PTHR30086:SF21">
    <property type="entry name" value="TRANSPORT PROTEIN"/>
    <property type="match status" value="1"/>
</dbReference>
<comment type="caution">
    <text evidence="7">The sequence shown here is derived from an EMBL/GenBank/DDBJ whole genome shotgun (WGS) entry which is preliminary data.</text>
</comment>
<dbReference type="RefSeq" id="WP_341628650.1">
    <property type="nucleotide sequence ID" value="NZ_JBAKBA010000035.1"/>
</dbReference>
<accession>A0ABU9HE87</accession>
<feature type="transmembrane region" description="Helical" evidence="6">
    <location>
        <begin position="64"/>
        <end position="84"/>
    </location>
</feature>
<evidence type="ECO:0000256" key="1">
    <source>
        <dbReference type="ARBA" id="ARBA00004651"/>
    </source>
</evidence>
<evidence type="ECO:0000313" key="8">
    <source>
        <dbReference type="Proteomes" id="UP001366060"/>
    </source>
</evidence>
<feature type="transmembrane region" description="Helical" evidence="6">
    <location>
        <begin position="32"/>
        <end position="58"/>
    </location>
</feature>
<sequence>MLTIIHLLAVMSPGPDFAIVLRQSISFGRKTAIITSLGIGAGISVHVLYTLLGVGILISQSNSLMMVAKILGAAYITYLAVNLLRSKAKPNQINHHLSHLITTKNIRRKRLWLAL</sequence>
<reference evidence="7 8" key="1">
    <citation type="submission" date="2024-02" db="EMBL/GenBank/DDBJ databases">
        <title>Bacteria isolated from the canopy kelp, Nereocystis luetkeana.</title>
        <authorList>
            <person name="Pfister C.A."/>
            <person name="Younker I.T."/>
            <person name="Light S.H."/>
        </authorList>
    </citation>
    <scope>NUCLEOTIDE SEQUENCE [LARGE SCALE GENOMIC DNA]</scope>
    <source>
        <strain evidence="7 8">TI.2.07</strain>
    </source>
</reference>
<dbReference type="Proteomes" id="UP001366060">
    <property type="component" value="Unassembled WGS sequence"/>
</dbReference>
<gene>
    <name evidence="7" type="ORF">V6255_13615</name>
</gene>
<keyword evidence="3 6" id="KW-0812">Transmembrane</keyword>
<comment type="subcellular location">
    <subcellularLocation>
        <location evidence="1">Cell membrane</location>
        <topology evidence="1">Multi-pass membrane protein</topology>
    </subcellularLocation>
</comment>
<keyword evidence="4 6" id="KW-1133">Transmembrane helix</keyword>
<evidence type="ECO:0000256" key="2">
    <source>
        <dbReference type="ARBA" id="ARBA00022475"/>
    </source>
</evidence>
<keyword evidence="2" id="KW-1003">Cell membrane</keyword>